<dbReference type="PROSITE" id="PS00367">
    <property type="entry name" value="BH4_AAA_HYDROXYL_1"/>
    <property type="match status" value="1"/>
</dbReference>
<evidence type="ECO:0000256" key="4">
    <source>
        <dbReference type="ARBA" id="ARBA00009712"/>
    </source>
</evidence>
<comment type="caution">
    <text evidence="29">The sequence shown here is derived from an EMBL/GenBank/DDBJ whole genome shotgun (WGS) entry which is preliminary data.</text>
</comment>
<proteinExistence type="inferred from homology"/>
<comment type="subcellular location">
    <subcellularLocation>
        <location evidence="2">Cytoplasm</location>
    </subcellularLocation>
</comment>
<dbReference type="InterPro" id="IPR001273">
    <property type="entry name" value="ArAA_hydroxylase"/>
</dbReference>
<dbReference type="Gene3D" id="1.10.472.80">
    <property type="entry name" value="Ypt/Rab-GAP domain of gyp1p, domain 3"/>
    <property type="match status" value="1"/>
</dbReference>
<evidence type="ECO:0000256" key="6">
    <source>
        <dbReference type="ARBA" id="ARBA00022468"/>
    </source>
</evidence>
<comment type="cofactor">
    <cofactor evidence="1 24">
        <name>Fe(2+)</name>
        <dbReference type="ChEBI" id="CHEBI:29033"/>
    </cofactor>
</comment>
<comment type="subunit">
    <text evidence="20">Interacts with non-phosphorylated form of RAB8A; phosphorylation of RAB8A at 'Thr-72' disrupts this interaction. Interacts with ARMC12.</text>
</comment>
<feature type="binding site" evidence="24">
    <location>
        <position position="1044"/>
    </location>
    <ligand>
        <name>Fe cation</name>
        <dbReference type="ChEBI" id="CHEBI:24875"/>
    </ligand>
</feature>
<dbReference type="SUPFAM" id="SSF55021">
    <property type="entry name" value="ACT-like"/>
    <property type="match status" value="1"/>
</dbReference>
<dbReference type="SUPFAM" id="SSF56534">
    <property type="entry name" value="Aromatic aminoacid monoxygenases, catalytic and oligomerization domains"/>
    <property type="match status" value="1"/>
</dbReference>
<dbReference type="InterPro" id="IPR021935">
    <property type="entry name" value="SGSM1/2_RBD"/>
</dbReference>
<evidence type="ECO:0000256" key="22">
    <source>
        <dbReference type="ARBA" id="ARBA00082539"/>
    </source>
</evidence>
<keyword evidence="30" id="KW-1185">Reference proteome</keyword>
<dbReference type="Pfam" id="PF12068">
    <property type="entry name" value="PH_RBD"/>
    <property type="match status" value="1"/>
</dbReference>
<feature type="binding site" evidence="23">
    <location>
        <position position="1063"/>
    </location>
    <ligand>
        <name>L-tryptophan</name>
        <dbReference type="ChEBI" id="CHEBI:57912"/>
    </ligand>
</feature>
<dbReference type="GO" id="GO:0009072">
    <property type="term" value="P:aromatic amino acid metabolic process"/>
    <property type="evidence" value="ECO:0007669"/>
    <property type="project" value="InterPro"/>
</dbReference>
<dbReference type="PROSITE" id="PS51671">
    <property type="entry name" value="ACT"/>
    <property type="match status" value="1"/>
</dbReference>
<dbReference type="GO" id="GO:0042427">
    <property type="term" value="P:serotonin biosynthetic process"/>
    <property type="evidence" value="ECO:0007669"/>
    <property type="project" value="UniProtKB-KW"/>
</dbReference>
<dbReference type="EMBL" id="JAGTTL010000009">
    <property type="protein sequence ID" value="KAK6317918.1"/>
    <property type="molecule type" value="Genomic_DNA"/>
</dbReference>
<gene>
    <name evidence="29" type="ORF">J4Q44_G00112090</name>
</gene>
<comment type="function">
    <text evidence="18">Acts as a GTPase activating protein for RAB7A. Does not act on RAB4, RAB5 or RAB6.</text>
</comment>
<dbReference type="InterPro" id="IPR045865">
    <property type="entry name" value="ACT-like_dom_sf"/>
</dbReference>
<evidence type="ECO:0000256" key="25">
    <source>
        <dbReference type="SAM" id="MobiDB-lite"/>
    </source>
</evidence>
<dbReference type="FunFam" id="1.10.800.10:FF:000001">
    <property type="entry name" value="tryptophan 5-hydroxylase 1"/>
    <property type="match status" value="1"/>
</dbReference>
<evidence type="ECO:0000256" key="23">
    <source>
        <dbReference type="PIRSR" id="PIRSR601273-1"/>
    </source>
</evidence>
<organism evidence="29 30">
    <name type="scientific">Coregonus suidteri</name>
    <dbReference type="NCBI Taxonomy" id="861788"/>
    <lineage>
        <taxon>Eukaryota</taxon>
        <taxon>Metazoa</taxon>
        <taxon>Chordata</taxon>
        <taxon>Craniata</taxon>
        <taxon>Vertebrata</taxon>
        <taxon>Euteleostomi</taxon>
        <taxon>Actinopterygii</taxon>
        <taxon>Neopterygii</taxon>
        <taxon>Teleostei</taxon>
        <taxon>Protacanthopterygii</taxon>
        <taxon>Salmoniformes</taxon>
        <taxon>Salmonidae</taxon>
        <taxon>Coregoninae</taxon>
        <taxon>Coregonus</taxon>
    </lineage>
</organism>
<keyword evidence="9 24" id="KW-0479">Metal-binding</keyword>
<evidence type="ECO:0000256" key="5">
    <source>
        <dbReference type="ARBA" id="ARBA00012002"/>
    </source>
</evidence>
<evidence type="ECO:0000256" key="19">
    <source>
        <dbReference type="ARBA" id="ARBA00062416"/>
    </source>
</evidence>
<dbReference type="PANTHER" id="PTHR11473">
    <property type="entry name" value="AROMATIC AMINO ACID HYDROXYLASE"/>
    <property type="match status" value="1"/>
</dbReference>
<evidence type="ECO:0000256" key="3">
    <source>
        <dbReference type="ARBA" id="ARBA00004783"/>
    </source>
</evidence>
<dbReference type="GO" id="GO:0005096">
    <property type="term" value="F:GTPase activator activity"/>
    <property type="evidence" value="ECO:0007669"/>
    <property type="project" value="UniProtKB-KW"/>
</dbReference>
<dbReference type="InterPro" id="IPR041904">
    <property type="entry name" value="TrpOH_cat"/>
</dbReference>
<dbReference type="InterPro" id="IPR018301">
    <property type="entry name" value="ArAA_hydroxylase_Fe/CU_BS"/>
</dbReference>
<evidence type="ECO:0000256" key="16">
    <source>
        <dbReference type="ARBA" id="ARBA00042662"/>
    </source>
</evidence>
<dbReference type="CDD" id="cd03346">
    <property type="entry name" value="eu_TrpOH"/>
    <property type="match status" value="1"/>
</dbReference>
<evidence type="ECO:0000313" key="29">
    <source>
        <dbReference type="EMBL" id="KAK6317918.1"/>
    </source>
</evidence>
<dbReference type="InterPro" id="IPR005963">
    <property type="entry name" value="Trp_5_mOase"/>
</dbReference>
<dbReference type="NCBIfam" id="TIGR01270">
    <property type="entry name" value="Trp_5_monoox"/>
    <property type="match status" value="1"/>
</dbReference>
<dbReference type="SUPFAM" id="SSF47923">
    <property type="entry name" value="Ypt/Rab-GAP domain of gyp1p"/>
    <property type="match status" value="2"/>
</dbReference>
<dbReference type="GO" id="GO:0005506">
    <property type="term" value="F:iron ion binding"/>
    <property type="evidence" value="ECO:0007669"/>
    <property type="project" value="InterPro"/>
</dbReference>
<evidence type="ECO:0000256" key="2">
    <source>
        <dbReference type="ARBA" id="ARBA00004496"/>
    </source>
</evidence>
<feature type="binding site" evidence="23">
    <location>
        <position position="992"/>
    </location>
    <ligand>
        <name>L-tryptophan</name>
        <dbReference type="ChEBI" id="CHEBI:57912"/>
    </ligand>
</feature>
<keyword evidence="6" id="KW-0343">GTPase activation</keyword>
<dbReference type="PROSITE" id="PS51410">
    <property type="entry name" value="BH4_AAA_HYDROXYL_2"/>
    <property type="match status" value="1"/>
</dbReference>
<dbReference type="InterPro" id="IPR036951">
    <property type="entry name" value="ArAA_hydroxylase_sf"/>
</dbReference>
<evidence type="ECO:0000256" key="21">
    <source>
        <dbReference type="ARBA" id="ARBA00067480"/>
    </source>
</evidence>
<evidence type="ECO:0000256" key="11">
    <source>
        <dbReference type="ARBA" id="ARBA00023002"/>
    </source>
</evidence>
<keyword evidence="12 24" id="KW-0408">Iron</keyword>
<evidence type="ECO:0000256" key="20">
    <source>
        <dbReference type="ARBA" id="ARBA00065268"/>
    </source>
</evidence>
<dbReference type="InterPro" id="IPR019774">
    <property type="entry name" value="Aromatic-AA_hydroxylase_C"/>
</dbReference>
<evidence type="ECO:0000256" key="9">
    <source>
        <dbReference type="ARBA" id="ARBA00022723"/>
    </source>
</evidence>
<evidence type="ECO:0000259" key="26">
    <source>
        <dbReference type="PROSITE" id="PS50086"/>
    </source>
</evidence>
<dbReference type="Gene3D" id="1.10.8.270">
    <property type="entry name" value="putative rabgap domain of human tbc1 domain family member 14 like domains"/>
    <property type="match status" value="1"/>
</dbReference>
<evidence type="ECO:0000259" key="27">
    <source>
        <dbReference type="PROSITE" id="PS51410"/>
    </source>
</evidence>
<keyword evidence="11" id="KW-0560">Oxidoreductase</keyword>
<evidence type="ECO:0000259" key="28">
    <source>
        <dbReference type="PROSITE" id="PS51671"/>
    </source>
</evidence>
<dbReference type="PRINTS" id="PR00372">
    <property type="entry name" value="FYWHYDRXLASE"/>
</dbReference>
<dbReference type="FunFam" id="1.10.472.80:FF:000005">
    <property type="entry name" value="TBC1 domain family member 15"/>
    <property type="match status" value="1"/>
</dbReference>
<feature type="binding site" evidence="23">
    <location>
        <position position="962"/>
    </location>
    <ligand>
        <name>L-tryptophan</name>
        <dbReference type="ChEBI" id="CHEBI:57912"/>
    </ligand>
</feature>
<evidence type="ECO:0000256" key="8">
    <source>
        <dbReference type="ARBA" id="ARBA00022553"/>
    </source>
</evidence>
<feature type="binding site" evidence="23">
    <location>
        <position position="984"/>
    </location>
    <ligand>
        <name>L-tryptophan</name>
        <dbReference type="ChEBI" id="CHEBI:57912"/>
    </ligand>
</feature>
<keyword evidence="7" id="KW-0963">Cytoplasm</keyword>
<dbReference type="InterPro" id="IPR036329">
    <property type="entry name" value="Aro-AA_hydroxylase_C_sf"/>
</dbReference>
<keyword evidence="10" id="KW-0007">Acetylation</keyword>
<evidence type="ECO:0000256" key="7">
    <source>
        <dbReference type="ARBA" id="ARBA00022490"/>
    </source>
</evidence>
<dbReference type="Pfam" id="PF00566">
    <property type="entry name" value="RabGAP-TBC"/>
    <property type="match status" value="1"/>
</dbReference>
<accession>A0AAN8LVL2</accession>
<feature type="binding site" evidence="23">
    <location>
        <position position="1093"/>
    </location>
    <ligand>
        <name>L-tryptophan</name>
        <dbReference type="ChEBI" id="CHEBI:57912"/>
    </ligand>
</feature>
<evidence type="ECO:0000256" key="1">
    <source>
        <dbReference type="ARBA" id="ARBA00001954"/>
    </source>
</evidence>
<feature type="domain" description="Biopterin-dependent aromatic amino acid hydroxylase family profile" evidence="27">
    <location>
        <begin position="820"/>
        <end position="1166"/>
    </location>
</feature>
<comment type="subunit">
    <text evidence="19">Interacts with DNAJC12.</text>
</comment>
<keyword evidence="8" id="KW-0597">Phosphoprotein</keyword>
<evidence type="ECO:0000313" key="30">
    <source>
        <dbReference type="Proteomes" id="UP001356427"/>
    </source>
</evidence>
<protein>
    <recommendedName>
        <fullName evidence="21">TBC1 domain family member 15</fullName>
        <ecNumber evidence="5">1.14.16.4</ecNumber>
    </recommendedName>
    <alternativeName>
        <fullName evidence="22">GTPase-activating protein RAB7</fullName>
    </alternativeName>
    <alternativeName>
        <fullName evidence="15">Tryptophan 5-hydroxylase 2</fullName>
    </alternativeName>
    <alternativeName>
        <fullName evidence="16">Tryptophan 5-monooxygenase 2</fullName>
    </alternativeName>
</protein>
<dbReference type="FunFam" id="1.10.8.270:FF:000005">
    <property type="entry name" value="TBC1 domain family member 15"/>
    <property type="match status" value="1"/>
</dbReference>
<dbReference type="PANTHER" id="PTHR11473:SF16">
    <property type="entry name" value="TRYPTOPHAN 5-HYDROXYLASE 2"/>
    <property type="match status" value="1"/>
</dbReference>
<feature type="domain" description="Rab-GAP TBC" evidence="26">
    <location>
        <begin position="334"/>
        <end position="544"/>
    </location>
</feature>
<comment type="pathway">
    <text evidence="3">Aromatic compound metabolism; serotonin biosynthesis; serotonin from L-tryptophan: step 1/2.</text>
</comment>
<evidence type="ECO:0000256" key="13">
    <source>
        <dbReference type="ARBA" id="ARBA00023033"/>
    </source>
</evidence>
<evidence type="ECO:0000256" key="15">
    <source>
        <dbReference type="ARBA" id="ARBA00040889"/>
    </source>
</evidence>
<dbReference type="InterPro" id="IPR000195">
    <property type="entry name" value="Rab-GAP-TBC_dom"/>
</dbReference>
<dbReference type="GO" id="GO:0004510">
    <property type="term" value="F:tryptophan 5-monooxygenase activity"/>
    <property type="evidence" value="ECO:0007669"/>
    <property type="project" value="UniProtKB-EC"/>
</dbReference>
<dbReference type="EC" id="1.14.16.4" evidence="5"/>
<evidence type="ECO:0000256" key="14">
    <source>
        <dbReference type="ARBA" id="ARBA00023094"/>
    </source>
</evidence>
<reference evidence="29 30" key="1">
    <citation type="submission" date="2021-04" db="EMBL/GenBank/DDBJ databases">
        <authorList>
            <person name="De Guttry C."/>
            <person name="Zahm M."/>
            <person name="Klopp C."/>
            <person name="Cabau C."/>
            <person name="Louis A."/>
            <person name="Berthelot C."/>
            <person name="Parey E."/>
            <person name="Roest Crollius H."/>
            <person name="Montfort J."/>
            <person name="Robinson-Rechavi M."/>
            <person name="Bucao C."/>
            <person name="Bouchez O."/>
            <person name="Gislard M."/>
            <person name="Lluch J."/>
            <person name="Milhes M."/>
            <person name="Lampietro C."/>
            <person name="Lopez Roques C."/>
            <person name="Donnadieu C."/>
            <person name="Braasch I."/>
            <person name="Desvignes T."/>
            <person name="Postlethwait J."/>
            <person name="Bobe J."/>
            <person name="Wedekind C."/>
            <person name="Guiguen Y."/>
        </authorList>
    </citation>
    <scope>NUCLEOTIDE SEQUENCE [LARGE SCALE GENOMIC DNA]</scope>
    <source>
        <strain evidence="29">Cs_M1</strain>
        <tissue evidence="29">Blood</tissue>
    </source>
</reference>
<evidence type="ECO:0000256" key="18">
    <source>
        <dbReference type="ARBA" id="ARBA00055283"/>
    </source>
</evidence>
<dbReference type="GO" id="GO:0043005">
    <property type="term" value="C:neuron projection"/>
    <property type="evidence" value="ECO:0007669"/>
    <property type="project" value="TreeGrafter"/>
</dbReference>
<dbReference type="Gene3D" id="1.10.800.10">
    <property type="entry name" value="Aromatic amino acid hydroxylase"/>
    <property type="match status" value="1"/>
</dbReference>
<evidence type="ECO:0000256" key="10">
    <source>
        <dbReference type="ARBA" id="ARBA00022990"/>
    </source>
</evidence>
<comment type="similarity">
    <text evidence="4">Belongs to the biopterin-dependent aromatic amino acid hydroxylase family.</text>
</comment>
<feature type="domain" description="ACT" evidence="28">
    <location>
        <begin position="746"/>
        <end position="821"/>
    </location>
</feature>
<dbReference type="AlphaFoldDB" id="A0AAN8LVL2"/>
<feature type="binding site" evidence="24">
    <location>
        <position position="999"/>
    </location>
    <ligand>
        <name>Fe cation</name>
        <dbReference type="ChEBI" id="CHEBI:24875"/>
    </ligand>
</feature>
<dbReference type="GO" id="GO:0005737">
    <property type="term" value="C:cytoplasm"/>
    <property type="evidence" value="ECO:0007669"/>
    <property type="project" value="UniProtKB-SubCell"/>
</dbReference>
<evidence type="ECO:0000256" key="24">
    <source>
        <dbReference type="PIRSR" id="PIRSR601273-2"/>
    </source>
</evidence>
<evidence type="ECO:0000256" key="12">
    <source>
        <dbReference type="ARBA" id="ARBA00023004"/>
    </source>
</evidence>
<sequence>MSADTPPKVLFENEGVFIHSNTEDSEEQDLLVSGFLRIIDKDGEIIVEYKPLEDTVDPSNMLCAGKDSSSVMEWAQCPGEERSPPQQAVVEQSYETEWDMINAVSFPKRKPCSNGEGVLKHTHEKSKWSFTFSVWDLRSITVKEEGWSRLVFRLKEPPTSLPSLHFHQGGSEDFLHCLRRYTVITEAPDDETCLLVSTPNRALSQSFENLLDDNNYGLVTKLKKDPYVTTLGGFSKVTNYIFDAFRGPELEQQQRPPEEVADLDILGLGEVIPGLEFNQQEEPGFEVITRMDLGARPEVTRREALSAEDWAKHQDQEGRVKNVPHLKKIIFKGGLCHAVRKEAWKFLLGYYSWDSTYDERKGQQRRKTDEYFRMKLQWKSVSEEQERRNSRLRDYRSLIEKDVNRTDRTNRFYEGIDNPGLVLLHDILMTYCMYDFDLGYVQGMSDLLSPILYVMENEVDAFWCFVSFMDQMHQNFEEQMQGMKTQLIQLSTLLRLLDLAFWNYLESQDSGYLYFCFRWLLIRFKRELSYPDVLRLWEVMWTGLPCQNFHLVVCCAILDSEKRKIMEENYGFNEILKHINELSMKLDIEEILHKSEAICMQIRSCKDLPHSISEILGFNTESEFPRLEGREFGTPLDSPQSPIPTQRQECIGRQPMVMASSQMRKRGGGPEKRGGPEPVPRMQPAMMMFSSKYWSRRGLSLDSAMFDQHKQHHTGGQMSRRPSFCPIDENPTDKEIRESRESGKTAVVFSLKNEVGCLVKALRLFQEKHVNLAHIESRMSKRIATEVEIYADCSCSKKEFNELLEHLKDHVNIISFNTPQNQWSTEADGEGVPWFPQKIAELDQCSHRVLMYGSELDADHPGFKDNVYRQRRKYFVEMAMNYKYGQPIPHTEYTPEEVRTWGVVYRELTKLYPSHACREYLKNLPLLTKHCGYREDNIPQLEDVSLFLKERSGFTVRPVAGYLSPRDFLAGLAYRVFNCTQYVRHSTDPLYTPEPDTCHELLGHVPLLADPKFAQFSQEIGLASLGASDEDVQKLATCYFFTIEFGLCKQDGQLRAYGAGLLSSIGELKHALSDKASVKMFDPGTTCYQECLITTFQEVYFVSDSFEEAKEKMREFAKTIKRPFSVYYNPYTQSIDLLKDTRSIENVVQDLRSDLTTVCDALGKMNTYLGI</sequence>
<dbReference type="Pfam" id="PF00351">
    <property type="entry name" value="Biopterin_H"/>
    <property type="match status" value="1"/>
</dbReference>
<dbReference type="SMART" id="SM00164">
    <property type="entry name" value="TBC"/>
    <property type="match status" value="1"/>
</dbReference>
<feature type="binding site" evidence="24">
    <location>
        <position position="1004"/>
    </location>
    <ligand>
        <name>Fe cation</name>
        <dbReference type="ChEBI" id="CHEBI:24875"/>
    </ligand>
</feature>
<dbReference type="Proteomes" id="UP001356427">
    <property type="component" value="Unassembled WGS sequence"/>
</dbReference>
<dbReference type="InterPro" id="IPR035969">
    <property type="entry name" value="Rab-GAP_TBC_sf"/>
</dbReference>
<feature type="region of interest" description="Disordered" evidence="25">
    <location>
        <begin position="659"/>
        <end position="682"/>
    </location>
</feature>
<dbReference type="InterPro" id="IPR002912">
    <property type="entry name" value="ACT_dom"/>
</dbReference>
<keyword evidence="13" id="KW-0503">Monooxygenase</keyword>
<comment type="catalytic activity">
    <reaction evidence="17">
        <text>(6R)-L-erythro-5,6,7,8-tetrahydrobiopterin + L-tryptophan + O2 = 5-hydroxy-L-tryptophan + (4aS,6R)-4a-hydroxy-L-erythro-5,6,7,8-tetrahydrobiopterin</text>
        <dbReference type="Rhea" id="RHEA:16709"/>
        <dbReference type="ChEBI" id="CHEBI:15379"/>
        <dbReference type="ChEBI" id="CHEBI:15642"/>
        <dbReference type="ChEBI" id="CHEBI:57912"/>
        <dbReference type="ChEBI" id="CHEBI:58266"/>
        <dbReference type="ChEBI" id="CHEBI:59560"/>
        <dbReference type="EC" id="1.14.16.4"/>
    </reaction>
</comment>
<name>A0AAN8LVL2_9TELE</name>
<keyword evidence="14" id="KW-0724">Serotonin biosynthesis</keyword>
<evidence type="ECO:0000256" key="17">
    <source>
        <dbReference type="ARBA" id="ARBA00048860"/>
    </source>
</evidence>
<dbReference type="PROSITE" id="PS50086">
    <property type="entry name" value="TBC_RABGAP"/>
    <property type="match status" value="1"/>
</dbReference>